<reference evidence="2 3" key="1">
    <citation type="journal article" date="2015" name="Genome Biol. Evol.">
        <title>Comparative Genomics of a Bacterivorous Green Alga Reveals Evolutionary Causalities and Consequences of Phago-Mixotrophic Mode of Nutrition.</title>
        <authorList>
            <person name="Burns J.A."/>
            <person name="Paasch A."/>
            <person name="Narechania A."/>
            <person name="Kim E."/>
        </authorList>
    </citation>
    <scope>NUCLEOTIDE SEQUENCE [LARGE SCALE GENOMIC DNA]</scope>
    <source>
        <strain evidence="2 3">PLY_AMNH</strain>
    </source>
</reference>
<gene>
    <name evidence="2" type="ORF">CYMTET_23327</name>
</gene>
<sequence length="346" mass="36949">YKGRKPFPAESLAGIGNLVNLEMKENAMFYNAHGRGEAFTSPVATILNPHLDKQVEEYMGYPLIEPSAEGVNAVKRALEAQVQSPNLTTRSASSQHSKAGVRGSAEFGLGANSPAFDVSPHAPPRRQPVDRNDDLPKLAGAVAADRTSHNDDHAVVTEHMIQVEGDDAAAVNEQIIQAEGDAAAAVTEHMIQAAGDANTVSDADRVGHTGIAMTHASDRVSQRRGLIHHGAAIPAERQSSAIADPGIIHQQNFKGSDVEGDEDSAVDVGGALLPTALHGVPCPCECLASKSSELRPSPVLSQEDVVKYLISERKRSGMHNFDRLMDQLKKKVEAYEVETDVARVLL</sequence>
<protein>
    <submittedName>
        <fullName evidence="2">Uncharacterized protein</fullName>
    </submittedName>
</protein>
<proteinExistence type="predicted"/>
<name>A0AAE0FY57_9CHLO</name>
<feature type="non-terminal residue" evidence="2">
    <location>
        <position position="1"/>
    </location>
</feature>
<evidence type="ECO:0000256" key="1">
    <source>
        <dbReference type="SAM" id="MobiDB-lite"/>
    </source>
</evidence>
<comment type="caution">
    <text evidence="2">The sequence shown here is derived from an EMBL/GenBank/DDBJ whole genome shotgun (WGS) entry which is preliminary data.</text>
</comment>
<dbReference type="EMBL" id="LGRX02011990">
    <property type="protein sequence ID" value="KAK3268154.1"/>
    <property type="molecule type" value="Genomic_DNA"/>
</dbReference>
<keyword evidence="3" id="KW-1185">Reference proteome</keyword>
<feature type="compositionally biased region" description="Polar residues" evidence="1">
    <location>
        <begin position="84"/>
        <end position="97"/>
    </location>
</feature>
<accession>A0AAE0FY57</accession>
<feature type="region of interest" description="Disordered" evidence="1">
    <location>
        <begin position="84"/>
        <end position="133"/>
    </location>
</feature>
<organism evidence="2 3">
    <name type="scientific">Cymbomonas tetramitiformis</name>
    <dbReference type="NCBI Taxonomy" id="36881"/>
    <lineage>
        <taxon>Eukaryota</taxon>
        <taxon>Viridiplantae</taxon>
        <taxon>Chlorophyta</taxon>
        <taxon>Pyramimonadophyceae</taxon>
        <taxon>Pyramimonadales</taxon>
        <taxon>Pyramimonadaceae</taxon>
        <taxon>Cymbomonas</taxon>
    </lineage>
</organism>
<dbReference type="Proteomes" id="UP001190700">
    <property type="component" value="Unassembled WGS sequence"/>
</dbReference>
<evidence type="ECO:0000313" key="3">
    <source>
        <dbReference type="Proteomes" id="UP001190700"/>
    </source>
</evidence>
<evidence type="ECO:0000313" key="2">
    <source>
        <dbReference type="EMBL" id="KAK3268154.1"/>
    </source>
</evidence>
<dbReference type="AlphaFoldDB" id="A0AAE0FY57"/>